<evidence type="ECO:0000313" key="9">
    <source>
        <dbReference type="Proteomes" id="UP000741282"/>
    </source>
</evidence>
<sequence length="303" mass="35102">MIRTVIISTPDLNDLIGCGVCPKECRLIDGAICRSGVRRRVGDRVVQLNYGMLLNLRKGTLPMGFREDEEGLFVSMIGGNHKLAFDPDWGLSQFYQERSREIGKFEAMRSVETSGDHYTPAELVEYSQKHDLEKIFFFNGEPAVNLDYILELSRVARRAGIEVYIKSRGTIPEQYWYALTSDLSGVSLHLDSLDNSYNQKYFNIRTDHILELLKYLSKPHKLRSIYTTIIPDVNDRARSLDRMVDIFNHEIDQNVDWIVRSFTPDHKMWDRRSIPDEDLSEIINYLTKICRMNIIADTGKIDR</sequence>
<dbReference type="GO" id="GO:0051539">
    <property type="term" value="F:4 iron, 4 sulfur cluster binding"/>
    <property type="evidence" value="ECO:0007669"/>
    <property type="project" value="UniProtKB-KW"/>
</dbReference>
<name>A0A955KXG6_9BACT</name>
<evidence type="ECO:0000259" key="7">
    <source>
        <dbReference type="Pfam" id="PF04055"/>
    </source>
</evidence>
<accession>A0A955KXG6</accession>
<gene>
    <name evidence="8" type="ORF">KC685_03935</name>
</gene>
<dbReference type="SUPFAM" id="SSF102114">
    <property type="entry name" value="Radical SAM enzymes"/>
    <property type="match status" value="1"/>
</dbReference>
<dbReference type="Proteomes" id="UP000741282">
    <property type="component" value="Unassembled WGS sequence"/>
</dbReference>
<evidence type="ECO:0000256" key="1">
    <source>
        <dbReference type="ARBA" id="ARBA00001966"/>
    </source>
</evidence>
<feature type="domain" description="Radical SAM core" evidence="7">
    <location>
        <begin position="114"/>
        <end position="236"/>
    </location>
</feature>
<organism evidence="8 9">
    <name type="scientific">Candidatus Dojkabacteria bacterium</name>
    <dbReference type="NCBI Taxonomy" id="2099670"/>
    <lineage>
        <taxon>Bacteria</taxon>
        <taxon>Candidatus Dojkabacteria</taxon>
    </lineage>
</organism>
<dbReference type="GO" id="GO:0046872">
    <property type="term" value="F:metal ion binding"/>
    <property type="evidence" value="ECO:0007669"/>
    <property type="project" value="UniProtKB-KW"/>
</dbReference>
<keyword evidence="2" id="KW-0004">4Fe-4S</keyword>
<dbReference type="InterPro" id="IPR058240">
    <property type="entry name" value="rSAM_sf"/>
</dbReference>
<reference evidence="8" key="1">
    <citation type="submission" date="2020-04" db="EMBL/GenBank/DDBJ databases">
        <authorList>
            <person name="Zhang T."/>
        </authorList>
    </citation>
    <scope>NUCLEOTIDE SEQUENCE</scope>
    <source>
        <strain evidence="8">HKST-UBA17</strain>
    </source>
</reference>
<dbReference type="InterPro" id="IPR007197">
    <property type="entry name" value="rSAM"/>
</dbReference>
<evidence type="ECO:0000256" key="2">
    <source>
        <dbReference type="ARBA" id="ARBA00022485"/>
    </source>
</evidence>
<protein>
    <submittedName>
        <fullName evidence="8">Radical SAM protein</fullName>
    </submittedName>
</protein>
<dbReference type="GO" id="GO:0003824">
    <property type="term" value="F:catalytic activity"/>
    <property type="evidence" value="ECO:0007669"/>
    <property type="project" value="InterPro"/>
</dbReference>
<keyword evidence="5" id="KW-0408">Iron</keyword>
<evidence type="ECO:0000313" key="8">
    <source>
        <dbReference type="EMBL" id="MCA9377044.1"/>
    </source>
</evidence>
<evidence type="ECO:0000256" key="4">
    <source>
        <dbReference type="ARBA" id="ARBA00022723"/>
    </source>
</evidence>
<keyword evidence="3" id="KW-0949">S-adenosyl-L-methionine</keyword>
<comment type="cofactor">
    <cofactor evidence="1">
        <name>[4Fe-4S] cluster</name>
        <dbReference type="ChEBI" id="CHEBI:49883"/>
    </cofactor>
</comment>
<keyword evidence="4" id="KW-0479">Metal-binding</keyword>
<dbReference type="EMBL" id="JAGQLN010000015">
    <property type="protein sequence ID" value="MCA9377044.1"/>
    <property type="molecule type" value="Genomic_DNA"/>
</dbReference>
<dbReference type="InterPro" id="IPR034457">
    <property type="entry name" value="Organic_radical-activating"/>
</dbReference>
<dbReference type="PANTHER" id="PTHR30352:SF5">
    <property type="entry name" value="PYRUVATE FORMATE-LYASE 1-ACTIVATING ENZYME"/>
    <property type="match status" value="1"/>
</dbReference>
<dbReference type="PANTHER" id="PTHR30352">
    <property type="entry name" value="PYRUVATE FORMATE-LYASE-ACTIVATING ENZYME"/>
    <property type="match status" value="1"/>
</dbReference>
<evidence type="ECO:0000256" key="5">
    <source>
        <dbReference type="ARBA" id="ARBA00023004"/>
    </source>
</evidence>
<dbReference type="AlphaFoldDB" id="A0A955KXG6"/>
<evidence type="ECO:0000256" key="3">
    <source>
        <dbReference type="ARBA" id="ARBA00022691"/>
    </source>
</evidence>
<keyword evidence="6" id="KW-0411">Iron-sulfur</keyword>
<reference evidence="8" key="2">
    <citation type="journal article" date="2021" name="Microbiome">
        <title>Successional dynamics and alternative stable states in a saline activated sludge microbial community over 9 years.</title>
        <authorList>
            <person name="Wang Y."/>
            <person name="Ye J."/>
            <person name="Ju F."/>
            <person name="Liu L."/>
            <person name="Boyd J.A."/>
            <person name="Deng Y."/>
            <person name="Parks D.H."/>
            <person name="Jiang X."/>
            <person name="Yin X."/>
            <person name="Woodcroft B.J."/>
            <person name="Tyson G.W."/>
            <person name="Hugenholtz P."/>
            <person name="Polz M.F."/>
            <person name="Zhang T."/>
        </authorList>
    </citation>
    <scope>NUCLEOTIDE SEQUENCE</scope>
    <source>
        <strain evidence="8">HKST-UBA17</strain>
    </source>
</reference>
<evidence type="ECO:0000256" key="6">
    <source>
        <dbReference type="ARBA" id="ARBA00023014"/>
    </source>
</evidence>
<dbReference type="InterPro" id="IPR013785">
    <property type="entry name" value="Aldolase_TIM"/>
</dbReference>
<dbReference type="Gene3D" id="3.20.20.70">
    <property type="entry name" value="Aldolase class I"/>
    <property type="match status" value="1"/>
</dbReference>
<comment type="caution">
    <text evidence="8">The sequence shown here is derived from an EMBL/GenBank/DDBJ whole genome shotgun (WGS) entry which is preliminary data.</text>
</comment>
<dbReference type="Pfam" id="PF04055">
    <property type="entry name" value="Radical_SAM"/>
    <property type="match status" value="1"/>
</dbReference>
<proteinExistence type="predicted"/>